<evidence type="ECO:0000256" key="2">
    <source>
        <dbReference type="ARBA" id="ARBA00022484"/>
    </source>
</evidence>
<dbReference type="InterPro" id="IPR027417">
    <property type="entry name" value="P-loop_NTPase"/>
</dbReference>
<dbReference type="GeneID" id="80539007"/>
<evidence type="ECO:0000256" key="7">
    <source>
        <dbReference type="ARBA" id="ARBA00022801"/>
    </source>
</evidence>
<evidence type="ECO:0000256" key="5">
    <source>
        <dbReference type="ARBA" id="ARBA00022722"/>
    </source>
</evidence>
<organism evidence="16 17">
    <name type="scientific">Aphis citricidus meson-like virus</name>
    <dbReference type="NCBI Taxonomy" id="2788946"/>
    <lineage>
        <taxon>Viruses</taxon>
        <taxon>Riboviria</taxon>
        <taxon>Orthornavirae</taxon>
        <taxon>Pisuviricota</taxon>
        <taxon>Pisoniviricetes</taxon>
        <taxon>Nidovirales</taxon>
        <taxon>Mesnidovirineae</taxon>
        <taxon>Mesoniviridae</taxon>
        <taxon>Metotonivirinae</taxon>
        <taxon>Tocinivirus</taxon>
        <taxon>Acimevirus</taxon>
        <taxon>Tocinivirus aphisi</taxon>
    </lineage>
</organism>
<comment type="catalytic activity">
    <reaction evidence="12">
        <text>ATP + H2O = ADP + phosphate + H(+)</text>
        <dbReference type="Rhea" id="RHEA:13065"/>
        <dbReference type="ChEBI" id="CHEBI:15377"/>
        <dbReference type="ChEBI" id="CHEBI:15378"/>
        <dbReference type="ChEBI" id="CHEBI:30616"/>
        <dbReference type="ChEBI" id="CHEBI:43474"/>
        <dbReference type="ChEBI" id="CHEBI:456216"/>
        <dbReference type="EC" id="3.6.4.13"/>
    </reaction>
</comment>
<keyword evidence="17" id="KW-1185">Reference proteome</keyword>
<dbReference type="EMBL" id="MN961271">
    <property type="protein sequence ID" value="QPD01782.1"/>
    <property type="molecule type" value="Genomic_RNA"/>
</dbReference>
<evidence type="ECO:0000256" key="1">
    <source>
        <dbReference type="ARBA" id="ARBA00022087"/>
    </source>
</evidence>
<evidence type="ECO:0000256" key="11">
    <source>
        <dbReference type="ARBA" id="ARBA00029611"/>
    </source>
</evidence>
<dbReference type="PROSITE" id="PS51953">
    <property type="entry name" value="NIV_EXON"/>
    <property type="match status" value="1"/>
</dbReference>
<keyword evidence="3" id="KW-0808">Transferase</keyword>
<dbReference type="Pfam" id="PF13245">
    <property type="entry name" value="AAA_19"/>
    <property type="match status" value="1"/>
</dbReference>
<dbReference type="Pfam" id="PF00680">
    <property type="entry name" value="RdRP_1"/>
    <property type="match status" value="1"/>
</dbReference>
<feature type="active site" evidence="14">
    <location>
        <position position="1693"/>
    </location>
</feature>
<dbReference type="KEGG" id="vg:80539007"/>
<evidence type="ECO:0000256" key="4">
    <source>
        <dbReference type="ARBA" id="ARBA00022695"/>
    </source>
</evidence>
<dbReference type="PANTHER" id="PTHR43788">
    <property type="entry name" value="DNA2/NAM7 HELICASE FAMILY MEMBER"/>
    <property type="match status" value="1"/>
</dbReference>
<dbReference type="GO" id="GO:0006351">
    <property type="term" value="P:DNA-templated transcription"/>
    <property type="evidence" value="ECO:0007669"/>
    <property type="project" value="InterPro"/>
</dbReference>
<dbReference type="InterPro" id="IPR043502">
    <property type="entry name" value="DNA/RNA_pol_sf"/>
</dbReference>
<keyword evidence="9" id="KW-0067">ATP-binding</keyword>
<dbReference type="Gene3D" id="3.40.50.300">
    <property type="entry name" value="P-loop containing nucleotide triphosphate hydrolases"/>
    <property type="match status" value="2"/>
</dbReference>
<dbReference type="GO" id="GO:0000175">
    <property type="term" value="F:3'-5'-RNA exonuclease activity"/>
    <property type="evidence" value="ECO:0007669"/>
    <property type="project" value="InterPro"/>
</dbReference>
<evidence type="ECO:0000313" key="16">
    <source>
        <dbReference type="EMBL" id="QPD01782.1"/>
    </source>
</evidence>
<keyword evidence="4" id="KW-0548">Nucleotidyltransferase</keyword>
<keyword evidence="5 14" id="KW-0540">Nuclease</keyword>
<dbReference type="InterPro" id="IPR050534">
    <property type="entry name" value="Coronavir_polyprotein_1ab"/>
</dbReference>
<dbReference type="SUPFAM" id="SSF52540">
    <property type="entry name" value="P-loop containing nucleoside triphosphate hydrolases"/>
    <property type="match status" value="1"/>
</dbReference>
<evidence type="ECO:0000256" key="6">
    <source>
        <dbReference type="ARBA" id="ARBA00022741"/>
    </source>
</evidence>
<feature type="active site" evidence="14">
    <location>
        <position position="1691"/>
    </location>
</feature>
<keyword evidence="2" id="KW-0696">RNA-directed RNA polymerase</keyword>
<dbReference type="RefSeq" id="YP_010800405.1">
    <property type="nucleotide sequence ID" value="NC_076866.1"/>
</dbReference>
<keyword evidence="8" id="KW-0347">Helicase</keyword>
<accession>A0AAE7TNB0</accession>
<feature type="domain" description="ExoN" evidence="15">
    <location>
        <begin position="1671"/>
        <end position="1941"/>
    </location>
</feature>
<dbReference type="GO" id="GO:0003723">
    <property type="term" value="F:RNA binding"/>
    <property type="evidence" value="ECO:0007669"/>
    <property type="project" value="InterPro"/>
</dbReference>
<dbReference type="SUPFAM" id="SSF57850">
    <property type="entry name" value="RING/U-box"/>
    <property type="match status" value="1"/>
</dbReference>
<dbReference type="Pfam" id="PF13087">
    <property type="entry name" value="AAA_12"/>
    <property type="match status" value="1"/>
</dbReference>
<feature type="active site" evidence="14">
    <location>
        <position position="1922"/>
    </location>
</feature>
<sequence length="2417" mass="281291">MDTEGSIIQLVRYKITPITFADIYAIIKTGDWTLISKGLEYVTWFKFKYTYQHNPPRHSCCLQCRRYLSEMGLLLHTINQKLRATVKKLLRHYNFRVTADNVDLNGLIDFEDFTKIKRRTLGEIDNIIEDVMAPFSHMFYSYYEQTGCYFISSPIYPINTILTLDNYRTAVYNNSNDCIFRPSYESFVEFLNLKQYFNIQPKQDIYNFWANIKTREYPKGLNYHIHPIINERTYIDLSSFYNFDIESLTNSELYIKTTYKESLIQTNLDLLYSLSGNNTIYLYVYDHPDISNFHKRSLELVSNYWINHLYDANVNLSHFNDILNYSNTGFVKYPIIGSLPAKPLAKCDECSVDKDISEIYDHGTLDNALHFLDPETVNFKSVNPLTEYDQALMYIGDFYENSPFTHEPNLNPGLIINWNLLDYFKRHGLTIHIPPAQAEPLDDAETTYQSSYYFRPPTYNGVVDDLNLFNLNSAGSISPVNLLMCYEYVLHKLRSRVVATDGKPSIVLPTSTIKVRNPHKSSGIPYRNYGDAEFMRDLYGKERDKITLHKTHSADPSFTLVINKVAISTKPRDRTILAINSNKSECGRRLYRNLLEKIKYSAKRGGPILIGFSPMYNGWDNFFKQLDNAFNNNKYTLRGGKDYPKWDRKVSNLIQFVASSIFFMLQDPYSVNEHCNGESLHDLFNEFLAETSQIIYDFLIYDKSLYQKPGGVTSGNSRTADGNSFCHLIFEANATLMQLSKSTSENFDLYRDIRDEISYYMFNTPAHYLNCQPYFNNPKTIDYIETHISRILVLSDDAVCNFDSRVIDYDDLMAESLMISNYDMPMNKEKYHVVPIHEGAKDFLSQETFNYKGKFYPLPNFERVVGALVLDTSTNTYNPKIELARTFALYSCLYPYLKIEGHKKEKQFIKTLGRYIDEHPYNIDIDTVNQLNLFDYLEIDTSVDLKSNRDLFLDRLYGYDVADEEYNLTAESVKLSNCFLCGQQSMLVCLTCRLTYCNNLTNSHLITHMKLTKHYEYATVSGRRIRCNKCNESDINHLYHSTNDTITCLKHNIKPNPKSLICDDRLLLYSDNKSNCVGQLNYDLLYAFYKAYAVNNITETIKILITLSVNGTPYPYYRYVRDLTRIEYKKLKTEENIIYIQVKNFDSFNNKVTVTLPPNTRINQHHEYNLIYNLNDADGNYKYIPITPTSDFLIDGTKYYTIWYFNVPEGLIDIYKCKQIVSKPIDTLGDAIDRGRTDLPTIFTKFFSFENNQPNLIFNYQSTGNYYNMDLLVKLVRTNQFNIVQGPPGCGKTYLASHFVKLMINNSKRVLFYAPSHKAVNVMLNKCCALFPSTQHSKLFNRVISNDKNENVQRDIPNSVPIRQSATYLELVTFCTVQSFKACQHIQPDVVIIDEFSQLSDFYLFLLMQNLPSKTSIIYFGDQYQLSTVDDNRRNLPVDYKNLINYNACKYNRLKSDNNPYLLLKDHYRCHPDICDLVSTYTYNKTLNCKVDKSERETITNIVSTSAIHIYFSTLTDEERRSSVAGVYYNESEYKQTIQLINNNVVPHLRSTVAILCCYNSQCERFIVAQRNNLIPANIRICTIDSSQGDEFDYVYLCFTRVNNFTLDPCRLNVAISRARCDLYLTLPSEGYKLLPTNFHNPKYLLDVKLILNSEANLKDLHLNNLRDEQLFNKQPAKLLSPIYSDYFVLDVEFVNFYNSVAKNYSIPLQTSLRNNVVSQNLCGQPIIYHDNLKPFVLDMKDNLKFIDKYPKHMKQELILSRKALFRDVQKASSLGNQVDFLYIVRFIHKHTTCVPVLVTWSGDKDYPFFHPYTIYESLKCSVCKYPASFATKERQAFCTYHSKTINNIHYLVNPRLIDINLFCDQTGMCKFLIRNTLNIPKSSSDSFDIGNKQLYPERNNTYYNLTMAHSLICTENHGSAHDATVDTNMTYCLFQYLWYNEYNYFEQLFDNTMRFRDYDPTVTACRKNFLNSWFSNVSVGHFCELGGGKHPRPGYTHNVDQIRFVDNIQEDMNLHVCDIPLEVYTDAYYYRTKHTSKEALIFSDCNLDHYDIHTTKYKTNYIYKYSRTYKYSTNSGLFLDKAVINGPNLFYDFIPYTKCSGKHVFINEILDNLVIPCKIPALVGSTICTEHYKHYDKFKQIAILTKFGFRFTHFNKQTIKPEANPFTIVPTTFNPKIDKFIPGYENRGKISSRSKSTQKAIQILNNYIPLQNILNLGLNYPKNLDYVFFGAAGYTGITPMANVFKTIFKYNLNLVDPRFQHFKTCNDINLKYHANEIKTYNSSNMVYLIISDVYNSTDITWFNDLIYFTNYNLYEDGSLIFKITSCFDSWDLLNKLSQSFKIAKIERLPITGLSSELWVFMLGFTSKTPNGPNNNFKTLAYNIWYSMYLGVGLDSTAESLKYKSIVFSDYPLVLDR</sequence>
<dbReference type="Gene3D" id="3.30.40.10">
    <property type="entry name" value="Zinc/RING finger domain, C3HC4 (zinc finger)"/>
    <property type="match status" value="1"/>
</dbReference>
<dbReference type="Proteomes" id="UP000831882">
    <property type="component" value="Segment"/>
</dbReference>
<keyword evidence="7" id="KW-0378">Hydrolase</keyword>
<evidence type="ECO:0000256" key="9">
    <source>
        <dbReference type="ARBA" id="ARBA00022840"/>
    </source>
</evidence>
<name>A0AAE7TNB0_9NIDO</name>
<evidence type="ECO:0000256" key="3">
    <source>
        <dbReference type="ARBA" id="ARBA00022679"/>
    </source>
</evidence>
<comment type="catalytic activity">
    <reaction evidence="13">
        <text>ATP + H2O = ADP + phosphate + H(+)</text>
        <dbReference type="Rhea" id="RHEA:13065"/>
        <dbReference type="ChEBI" id="CHEBI:15377"/>
        <dbReference type="ChEBI" id="CHEBI:15378"/>
        <dbReference type="ChEBI" id="CHEBI:30616"/>
        <dbReference type="ChEBI" id="CHEBI:43474"/>
        <dbReference type="ChEBI" id="CHEBI:456216"/>
        <dbReference type="EC" id="3.6.4.12"/>
    </reaction>
</comment>
<reference evidence="16" key="1">
    <citation type="submission" date="2020-01" db="EMBL/GenBank/DDBJ databases">
        <authorList>
            <person name="Zhang W."/>
            <person name="Zhang R."/>
            <person name="Hu Y."/>
            <person name="Liu Y."/>
            <person name="Lin W."/>
            <person name="Wang L."/>
            <person name="Li J."/>
            <person name="An X."/>
            <person name="Song L."/>
            <person name="Fan H."/>
            <person name="Shi T."/>
            <person name="Liu H."/>
            <person name="Tong Y."/>
        </authorList>
    </citation>
    <scope>NUCLEOTIDE SEQUENCE</scope>
    <source>
        <strain evidence="16">Chongqin</strain>
    </source>
</reference>
<dbReference type="GO" id="GO:0003724">
    <property type="term" value="F:RNA helicase activity"/>
    <property type="evidence" value="ECO:0007669"/>
    <property type="project" value="UniProtKB-EC"/>
</dbReference>
<evidence type="ECO:0000256" key="12">
    <source>
        <dbReference type="ARBA" id="ARBA00047984"/>
    </source>
</evidence>
<keyword evidence="14" id="KW-0269">Exonuclease</keyword>
<evidence type="ECO:0000313" key="17">
    <source>
        <dbReference type="Proteomes" id="UP000831882"/>
    </source>
</evidence>
<dbReference type="GO" id="GO:0043139">
    <property type="term" value="F:5'-3' DNA helicase activity"/>
    <property type="evidence" value="ECO:0007669"/>
    <property type="project" value="TreeGrafter"/>
</dbReference>
<keyword evidence="10" id="KW-0693">Viral RNA replication</keyword>
<dbReference type="SUPFAM" id="SSF56672">
    <property type="entry name" value="DNA/RNA polymerases"/>
    <property type="match status" value="1"/>
</dbReference>
<dbReference type="InterPro" id="IPR029063">
    <property type="entry name" value="SAM-dependent_MTases_sf"/>
</dbReference>
<dbReference type="GO" id="GO:0003968">
    <property type="term" value="F:RNA-directed RNA polymerase activity"/>
    <property type="evidence" value="ECO:0007669"/>
    <property type="project" value="UniProtKB-KW"/>
</dbReference>
<keyword evidence="6" id="KW-0547">Nucleotide-binding</keyword>
<dbReference type="InterPro" id="IPR013083">
    <property type="entry name" value="Znf_RING/FYVE/PHD"/>
</dbReference>
<protein>
    <recommendedName>
        <fullName evidence="1">Replicase polyprotein 1ab</fullName>
    </recommendedName>
    <alternativeName>
        <fullName evidence="11">ORF1ab polyprotein</fullName>
    </alternativeName>
</protein>
<dbReference type="GO" id="GO:0005524">
    <property type="term" value="F:ATP binding"/>
    <property type="evidence" value="ECO:0007669"/>
    <property type="project" value="UniProtKB-KW"/>
</dbReference>
<evidence type="ECO:0000259" key="15">
    <source>
        <dbReference type="PROSITE" id="PS51953"/>
    </source>
</evidence>
<feature type="active site" evidence="14">
    <location>
        <position position="1806"/>
    </location>
</feature>
<evidence type="ECO:0000256" key="10">
    <source>
        <dbReference type="ARBA" id="ARBA00022953"/>
    </source>
</evidence>
<evidence type="ECO:0000256" key="14">
    <source>
        <dbReference type="PROSITE-ProRule" id="PRU01298"/>
    </source>
</evidence>
<feature type="active site" evidence="14">
    <location>
        <position position="1927"/>
    </location>
</feature>
<evidence type="ECO:0000256" key="8">
    <source>
        <dbReference type="ARBA" id="ARBA00022806"/>
    </source>
</evidence>
<dbReference type="InterPro" id="IPR001205">
    <property type="entry name" value="RNA-dir_pol_C"/>
</dbReference>
<dbReference type="InterPro" id="IPR041679">
    <property type="entry name" value="DNA2/NAM7-like_C"/>
</dbReference>
<dbReference type="PANTHER" id="PTHR43788:SF8">
    <property type="entry name" value="DNA-BINDING PROTEIN SMUBP-2"/>
    <property type="match status" value="1"/>
</dbReference>
<dbReference type="Gene3D" id="3.40.50.150">
    <property type="entry name" value="Vaccinia Virus protein VP39"/>
    <property type="match status" value="1"/>
</dbReference>
<evidence type="ECO:0000256" key="13">
    <source>
        <dbReference type="ARBA" id="ARBA00047995"/>
    </source>
</evidence>
<dbReference type="InterPro" id="IPR046436">
    <property type="entry name" value="NIV_EXON"/>
</dbReference>
<proteinExistence type="predicted"/>